<evidence type="ECO:0000313" key="6">
    <source>
        <dbReference type="EMBL" id="TPP67265.1"/>
    </source>
</evidence>
<feature type="coiled-coil region" evidence="3">
    <location>
        <begin position="105"/>
        <end position="132"/>
    </location>
</feature>
<dbReference type="PANTHER" id="PTHR12587">
    <property type="entry name" value="LAR INTERACTING PROTEIN LIP -RELATED PROTEIN"/>
    <property type="match status" value="1"/>
</dbReference>
<dbReference type="InterPro" id="IPR029515">
    <property type="entry name" value="Liprin"/>
</dbReference>
<dbReference type="GO" id="GO:0048786">
    <property type="term" value="C:presynaptic active zone"/>
    <property type="evidence" value="ECO:0007669"/>
    <property type="project" value="TreeGrafter"/>
</dbReference>
<feature type="compositionally biased region" description="Polar residues" evidence="4">
    <location>
        <begin position="960"/>
        <end position="973"/>
    </location>
</feature>
<dbReference type="SMART" id="SM00454">
    <property type="entry name" value="SAM"/>
    <property type="match status" value="2"/>
</dbReference>
<evidence type="ECO:0000313" key="7">
    <source>
        <dbReference type="Proteomes" id="UP000316759"/>
    </source>
</evidence>
<dbReference type="STRING" id="46835.A0A504Z3G3"/>
<dbReference type="GO" id="GO:0007528">
    <property type="term" value="P:neuromuscular junction development"/>
    <property type="evidence" value="ECO:0007669"/>
    <property type="project" value="TreeGrafter"/>
</dbReference>
<feature type="region of interest" description="Disordered" evidence="4">
    <location>
        <begin position="761"/>
        <end position="798"/>
    </location>
</feature>
<protein>
    <submittedName>
        <fullName evidence="6">Liprin-beta-2</fullName>
    </submittedName>
</protein>
<dbReference type="Pfam" id="PF07647">
    <property type="entry name" value="SAM_2"/>
    <property type="match status" value="1"/>
</dbReference>
<dbReference type="EMBL" id="SUNJ01000878">
    <property type="protein sequence ID" value="TPP67265.1"/>
    <property type="molecule type" value="Genomic_DNA"/>
</dbReference>
<feature type="region of interest" description="Disordered" evidence="4">
    <location>
        <begin position="467"/>
        <end position="542"/>
    </location>
</feature>
<accession>A0A504Z3G3</accession>
<keyword evidence="7" id="KW-1185">Reference proteome</keyword>
<comment type="caution">
    <text evidence="6">The sequence shown here is derived from an EMBL/GenBank/DDBJ whole genome shotgun (WGS) entry which is preliminary data.</text>
</comment>
<keyword evidence="1" id="KW-0677">Repeat</keyword>
<keyword evidence="2 3" id="KW-0175">Coiled coil</keyword>
<evidence type="ECO:0000256" key="3">
    <source>
        <dbReference type="SAM" id="Coils"/>
    </source>
</evidence>
<dbReference type="PROSITE" id="PS50105">
    <property type="entry name" value="SAM_DOMAIN"/>
    <property type="match status" value="1"/>
</dbReference>
<feature type="compositionally biased region" description="Basic and acidic residues" evidence="4">
    <location>
        <begin position="475"/>
        <end position="486"/>
    </location>
</feature>
<dbReference type="InterPro" id="IPR013761">
    <property type="entry name" value="SAM/pointed_sf"/>
</dbReference>
<dbReference type="PANTHER" id="PTHR12587:SF14">
    <property type="entry name" value="AT31531P"/>
    <property type="match status" value="1"/>
</dbReference>
<dbReference type="SUPFAM" id="SSF47769">
    <property type="entry name" value="SAM/Pointed domain"/>
    <property type="match status" value="2"/>
</dbReference>
<name>A0A504Z3G3_FASGI</name>
<dbReference type="Proteomes" id="UP000316759">
    <property type="component" value="Unassembled WGS sequence"/>
</dbReference>
<feature type="region of interest" description="Disordered" evidence="4">
    <location>
        <begin position="960"/>
        <end position="992"/>
    </location>
</feature>
<sequence>MLMILRLKCNRKMNYGTTESGSPLVARHKLESQIHSTSLGLGSMKKAEPKNETTDQLHARLIQLQKQVNAQAQRIAELEQKRRHPLNTVLGNVASLDKLDLLAEVSKQQFQIAALENAKRELEMQVEYLLRQLSLYHPDLDLNQLKANHLGFDSANGLGSENNEQGGVTQKEFRFLDNQNSNQFFEVDQLKYRQHSPLLIHNNLASSQSHMLSSTNLPVSSQQVSRQIYFEPSNDNSHFLQTGLSGTNQYKSISLNELRHPRIQQTEANLMPRVPKPIDWMENGRGYTPFSCESPYTLAYASPTSLASQGQSLSVRDRLPPQYAGNYHRQAFLNNRVRSPPPNRTIDRVAETRREITSKRFPSDNMSISMESSTHSGVNQLSPCMRRITVPLPVSGDLRNFPTPPVGRRMLPASPNRFSGAESVPFIPGTSPGDSNDSVVHSRFKRLLAATSFNWFSRHRNSTYSNHAITQPRSLELRQPKDDRSNIHPMSAPDGREVDLPETNESDSSFDIRHKIPSIQPNGQTERQIDSHVSAPPRNSVTRETVSDFGLCQARENVLHQLDNFTNSTGKSPCANADKVNKSDLMHESASGFDTPPISLPTKPEKGYEMQSDNTTHQLPFRFSYPTRCEMGIRNPMHMKKLYLHLQLRTNEQISIYSSVPFLRVKYPVDFSISAWLDDLGLSSYTAVFETAAIDLLVLNHLTTDDLNIMKITSELHFLSLRRGLQMLRRMNYDLSQICRRPGDLEDMVWSLSDDRNKKDAIVQEHNTSGDTANGEKSKEVNSMDSAGIESSGDISTTIPINGSRSSLSRAKRLPLHVCYWSQYRVMAWLHQIELPEYAPELCGSGVHGALMVLEDRFTVDLLASILHIPPNKTLVRRHLANKFAELVGEYILERKREVHDTPDIPPLTTHSKNKITRKRGLFSTHRKHKSSLIEEELVCPVDIDSQHAEFFEANNATMDRTLSTPTESTSIQLEPLDWDWTPSPSPSADTG</sequence>
<dbReference type="InterPro" id="IPR001660">
    <property type="entry name" value="SAM"/>
</dbReference>
<gene>
    <name evidence="6" type="ORF">FGIG_04057</name>
</gene>
<dbReference type="Gene3D" id="1.10.150.50">
    <property type="entry name" value="Transcription Factor, Ets-1"/>
    <property type="match status" value="2"/>
</dbReference>
<evidence type="ECO:0000256" key="1">
    <source>
        <dbReference type="ARBA" id="ARBA00022737"/>
    </source>
</evidence>
<dbReference type="Pfam" id="PF00536">
    <property type="entry name" value="SAM_1"/>
    <property type="match status" value="1"/>
</dbReference>
<reference evidence="6 7" key="1">
    <citation type="submission" date="2019-04" db="EMBL/GenBank/DDBJ databases">
        <title>Annotation for the trematode Fasciola gigantica.</title>
        <authorList>
            <person name="Choi Y.-J."/>
        </authorList>
    </citation>
    <scope>NUCLEOTIDE SEQUENCE [LARGE SCALE GENOMIC DNA]</scope>
    <source>
        <strain evidence="6">Uganda_cow_1</strain>
    </source>
</reference>
<evidence type="ECO:0000259" key="5">
    <source>
        <dbReference type="PROSITE" id="PS50105"/>
    </source>
</evidence>
<proteinExistence type="predicted"/>
<feature type="domain" description="SAM" evidence="5">
    <location>
        <begin position="672"/>
        <end position="731"/>
    </location>
</feature>
<dbReference type="AlphaFoldDB" id="A0A504Z3G3"/>
<dbReference type="OrthoDB" id="6516566at2759"/>
<evidence type="ECO:0000256" key="4">
    <source>
        <dbReference type="SAM" id="MobiDB-lite"/>
    </source>
</evidence>
<organism evidence="6 7">
    <name type="scientific">Fasciola gigantica</name>
    <name type="common">Giant liver fluke</name>
    <dbReference type="NCBI Taxonomy" id="46835"/>
    <lineage>
        <taxon>Eukaryota</taxon>
        <taxon>Metazoa</taxon>
        <taxon>Spiralia</taxon>
        <taxon>Lophotrochozoa</taxon>
        <taxon>Platyhelminthes</taxon>
        <taxon>Trematoda</taxon>
        <taxon>Digenea</taxon>
        <taxon>Plagiorchiida</taxon>
        <taxon>Echinostomata</taxon>
        <taxon>Echinostomatoidea</taxon>
        <taxon>Fasciolidae</taxon>
        <taxon>Fasciola</taxon>
    </lineage>
</organism>
<evidence type="ECO:0000256" key="2">
    <source>
        <dbReference type="ARBA" id="ARBA00023054"/>
    </source>
</evidence>